<dbReference type="EMBL" id="CAMAPF010000008">
    <property type="protein sequence ID" value="CAH9060141.1"/>
    <property type="molecule type" value="Genomic_DNA"/>
</dbReference>
<accession>A0AAV0C208</accession>
<keyword evidence="2" id="KW-1185">Reference proteome</keyword>
<protein>
    <submittedName>
        <fullName evidence="1">Uncharacterized protein</fullName>
    </submittedName>
</protein>
<comment type="caution">
    <text evidence="1">The sequence shown here is derived from an EMBL/GenBank/DDBJ whole genome shotgun (WGS) entry which is preliminary data.</text>
</comment>
<name>A0AAV0C208_9ASTE</name>
<dbReference type="AlphaFoldDB" id="A0AAV0C208"/>
<reference evidence="1" key="1">
    <citation type="submission" date="2022-07" db="EMBL/GenBank/DDBJ databases">
        <authorList>
            <person name="Macas J."/>
            <person name="Novak P."/>
            <person name="Neumann P."/>
        </authorList>
    </citation>
    <scope>NUCLEOTIDE SEQUENCE</scope>
</reference>
<evidence type="ECO:0000313" key="2">
    <source>
        <dbReference type="Proteomes" id="UP001152523"/>
    </source>
</evidence>
<dbReference type="Proteomes" id="UP001152523">
    <property type="component" value="Unassembled WGS sequence"/>
</dbReference>
<sequence>MVLRVTLVNPGNLREATEAVTPAELTRHVIMIWTPEYLAFQSTITERMLVSAENGCGDNNTALLKIDPAASPAVFSSYHSTDAYFNAVVERVDLQAVLFTAQSSDTIEFSQSLEVDNLINGFGYLRARFDRPVGAYNEDYISMKIYGIVPEKMLKTADISKDPAVVPLPPLATLDALTFKKSLGLMRAVSRSVEISVKKGEVYISPVDVKSKPLILNREYGLISTREDIRKNDPAVVFKINLLYLDLQLAGLNSAEVSVYKRPKDVVLLWYQLDDTKGWLLKGDIFYYLY</sequence>
<gene>
    <name evidence="1" type="ORF">CEPIT_LOCUS1509</name>
</gene>
<evidence type="ECO:0000313" key="1">
    <source>
        <dbReference type="EMBL" id="CAH9060141.1"/>
    </source>
</evidence>
<organism evidence="1 2">
    <name type="scientific">Cuscuta epithymum</name>
    <dbReference type="NCBI Taxonomy" id="186058"/>
    <lineage>
        <taxon>Eukaryota</taxon>
        <taxon>Viridiplantae</taxon>
        <taxon>Streptophyta</taxon>
        <taxon>Embryophyta</taxon>
        <taxon>Tracheophyta</taxon>
        <taxon>Spermatophyta</taxon>
        <taxon>Magnoliopsida</taxon>
        <taxon>eudicotyledons</taxon>
        <taxon>Gunneridae</taxon>
        <taxon>Pentapetalae</taxon>
        <taxon>asterids</taxon>
        <taxon>lamiids</taxon>
        <taxon>Solanales</taxon>
        <taxon>Convolvulaceae</taxon>
        <taxon>Cuscuteae</taxon>
        <taxon>Cuscuta</taxon>
        <taxon>Cuscuta subgen. Cuscuta</taxon>
    </lineage>
</organism>
<proteinExistence type="predicted"/>